<evidence type="ECO:0000256" key="3">
    <source>
        <dbReference type="ARBA" id="ARBA00023015"/>
    </source>
</evidence>
<feature type="compositionally biased region" description="Polar residues" evidence="7">
    <location>
        <begin position="350"/>
        <end position="363"/>
    </location>
</feature>
<keyword evidence="4" id="KW-0238">DNA-binding</keyword>
<feature type="compositionally biased region" description="Basic and acidic residues" evidence="7">
    <location>
        <begin position="1"/>
        <end position="20"/>
    </location>
</feature>
<dbReference type="GO" id="GO:0003677">
    <property type="term" value="F:DNA binding"/>
    <property type="evidence" value="ECO:0007669"/>
    <property type="project" value="UniProtKB-KW"/>
</dbReference>
<evidence type="ECO:0000313" key="10">
    <source>
        <dbReference type="Proteomes" id="UP000694580"/>
    </source>
</evidence>
<feature type="compositionally biased region" description="Basic and acidic residues" evidence="7">
    <location>
        <begin position="274"/>
        <end position="284"/>
    </location>
</feature>
<feature type="compositionally biased region" description="Polar residues" evidence="7">
    <location>
        <begin position="522"/>
        <end position="531"/>
    </location>
</feature>
<dbReference type="AlphaFoldDB" id="A0AAY4CX08"/>
<keyword evidence="2" id="KW-0678">Repressor</keyword>
<dbReference type="Ensembl" id="ENSDCDT00010047385.1">
    <property type="protein sequence ID" value="ENSDCDP00010037795.1"/>
    <property type="gene ID" value="ENSDCDG00010024572.1"/>
</dbReference>
<evidence type="ECO:0000313" key="9">
    <source>
        <dbReference type="Ensembl" id="ENSDCDP00010037795.1"/>
    </source>
</evidence>
<accession>A0AAY4CX08</accession>
<feature type="compositionally biased region" description="Pro residues" evidence="7">
    <location>
        <begin position="64"/>
        <end position="76"/>
    </location>
</feature>
<comment type="subcellular location">
    <subcellularLocation>
        <location evidence="1">Nucleus</location>
    </subcellularLocation>
</comment>
<feature type="domain" description="AXH" evidence="8">
    <location>
        <begin position="385"/>
        <end position="516"/>
    </location>
</feature>
<feature type="compositionally biased region" description="Pro residues" evidence="7">
    <location>
        <begin position="542"/>
        <end position="558"/>
    </location>
</feature>
<dbReference type="GO" id="GO:0007399">
    <property type="term" value="P:nervous system development"/>
    <property type="evidence" value="ECO:0007669"/>
    <property type="project" value="TreeGrafter"/>
</dbReference>
<dbReference type="GO" id="GO:0000122">
    <property type="term" value="P:negative regulation of transcription by RNA polymerase II"/>
    <property type="evidence" value="ECO:0007669"/>
    <property type="project" value="TreeGrafter"/>
</dbReference>
<feature type="region of interest" description="Disordered" evidence="7">
    <location>
        <begin position="330"/>
        <end position="391"/>
    </location>
</feature>
<reference evidence="9" key="2">
    <citation type="submission" date="2025-08" db="UniProtKB">
        <authorList>
            <consortium name="Ensembl"/>
        </authorList>
    </citation>
    <scope>IDENTIFICATION</scope>
</reference>
<reference evidence="9 10" key="1">
    <citation type="submission" date="2020-06" db="EMBL/GenBank/DDBJ databases">
        <authorList>
            <consortium name="Wellcome Sanger Institute Data Sharing"/>
        </authorList>
    </citation>
    <scope>NUCLEOTIDE SEQUENCE [LARGE SCALE GENOMIC DNA]</scope>
</reference>
<sequence>MNPTPDRNKECLPPKKRESRQSSAEQRPLEDDFKPPAPLRTRPLVRHLESREGTKPHHYDKDLPPPTPPLPPPSLPHSPLALPWHMSYSISTPHPLLPVDRHGTVSPSWRDTCGRLPDVVDPQIPHSSRWFRTEVPSLAVQSPLPLSYKSPYVSDRDMWSYLGPSRRDYSPSLFSPAHHLFSQPAPYPPDPLQDARLRYPGRRPNGLDGLDNRPVSLERAPSRVEYNNDSRARLETSHTNGRKRHQEDATGLSQTKGTLLSKDCPNAHSSPQTRDWDRDRDIRRTPRTSHSHVSDSGAAKVEPPGTAASQTGAQIFYALGSVYPSLQQMPPTYPHLSSAGTPPYTPPPNKRNSQLSPPAQHNSYGPDLDQDVSPGLYRTPAQNPDPNLHPTAVLPHFTKGSLIELAGGRLKRVEDMRTEDFLRSADTLPEFHLSTCTVLLISPSPTHGFNQLQVLLADRNTQELLTVLAEYPFFVRDRGWSSCCPERSAQLYGLSCRQLHPGDVCLALTPKPNPSPVPARAHTTNRATSGTEPGPLHEERMPPPPPPPPLPLPSPTPPSTERDNKSHETPRPRKRRWSAPELHGQQQGAPPLDLPQPSKMEKKQ</sequence>
<evidence type="ECO:0000256" key="6">
    <source>
        <dbReference type="ARBA" id="ARBA00023242"/>
    </source>
</evidence>
<name>A0AAY4CX08_9TELE</name>
<dbReference type="Proteomes" id="UP000694580">
    <property type="component" value="Chromosome 10"/>
</dbReference>
<feature type="compositionally biased region" description="Basic and acidic residues" evidence="7">
    <location>
        <begin position="560"/>
        <end position="571"/>
    </location>
</feature>
<evidence type="ECO:0000256" key="2">
    <source>
        <dbReference type="ARBA" id="ARBA00022491"/>
    </source>
</evidence>
<feature type="region of interest" description="Disordered" evidence="7">
    <location>
        <begin position="509"/>
        <end position="604"/>
    </location>
</feature>
<evidence type="ECO:0000256" key="5">
    <source>
        <dbReference type="ARBA" id="ARBA00023163"/>
    </source>
</evidence>
<feature type="compositionally biased region" description="Basic and acidic residues" evidence="7">
    <location>
        <begin position="46"/>
        <end position="63"/>
    </location>
</feature>
<proteinExistence type="predicted"/>
<dbReference type="Pfam" id="PF08517">
    <property type="entry name" value="AXH"/>
    <property type="match status" value="1"/>
</dbReference>
<feature type="compositionally biased region" description="Basic and acidic residues" evidence="7">
    <location>
        <begin position="220"/>
        <end position="236"/>
    </location>
</feature>
<dbReference type="SMART" id="SM00536">
    <property type="entry name" value="AXH"/>
    <property type="match status" value="1"/>
</dbReference>
<dbReference type="GeneTree" id="ENSGT00390000005939"/>
<evidence type="ECO:0000256" key="1">
    <source>
        <dbReference type="ARBA" id="ARBA00004123"/>
    </source>
</evidence>
<gene>
    <name evidence="9" type="primary">zmp:0000000926</name>
</gene>
<evidence type="ECO:0000256" key="4">
    <source>
        <dbReference type="ARBA" id="ARBA00023125"/>
    </source>
</evidence>
<feature type="region of interest" description="Disordered" evidence="7">
    <location>
        <begin position="1"/>
        <end position="76"/>
    </location>
</feature>
<dbReference type="PROSITE" id="PS51148">
    <property type="entry name" value="AXH"/>
    <property type="match status" value="1"/>
</dbReference>
<keyword evidence="10" id="KW-1185">Reference proteome</keyword>
<keyword evidence="5" id="KW-0804">Transcription</keyword>
<feature type="region of interest" description="Disordered" evidence="7">
    <location>
        <begin position="180"/>
        <end position="307"/>
    </location>
</feature>
<dbReference type="GO" id="GO:0005634">
    <property type="term" value="C:nucleus"/>
    <property type="evidence" value="ECO:0007669"/>
    <property type="project" value="UniProtKB-SubCell"/>
</dbReference>
<protein>
    <recommendedName>
        <fullName evidence="8">AXH domain-containing protein</fullName>
    </recommendedName>
</protein>
<evidence type="ECO:0000256" key="7">
    <source>
        <dbReference type="SAM" id="MobiDB-lite"/>
    </source>
</evidence>
<organism evidence="9 10">
    <name type="scientific">Denticeps clupeoides</name>
    <name type="common">denticle herring</name>
    <dbReference type="NCBI Taxonomy" id="299321"/>
    <lineage>
        <taxon>Eukaryota</taxon>
        <taxon>Metazoa</taxon>
        <taxon>Chordata</taxon>
        <taxon>Craniata</taxon>
        <taxon>Vertebrata</taxon>
        <taxon>Euteleostomi</taxon>
        <taxon>Actinopterygii</taxon>
        <taxon>Neopterygii</taxon>
        <taxon>Teleostei</taxon>
        <taxon>Clupei</taxon>
        <taxon>Clupeiformes</taxon>
        <taxon>Denticipitoidei</taxon>
        <taxon>Denticipitidae</taxon>
        <taxon>Denticeps</taxon>
    </lineage>
</organism>
<dbReference type="InterPro" id="IPR043404">
    <property type="entry name" value="ATAXIN1-like"/>
</dbReference>
<dbReference type="InterPro" id="IPR036096">
    <property type="entry name" value="Ataxin_AXH_dom_sf"/>
</dbReference>
<evidence type="ECO:0000259" key="8">
    <source>
        <dbReference type="PROSITE" id="PS51148"/>
    </source>
</evidence>
<keyword evidence="6" id="KW-0539">Nucleus</keyword>
<dbReference type="PANTHER" id="PTHR13392">
    <property type="entry name" value="ATAXIN 1"/>
    <property type="match status" value="1"/>
</dbReference>
<keyword evidence="3" id="KW-0805">Transcription regulation</keyword>
<reference evidence="9" key="3">
    <citation type="submission" date="2025-09" db="UniProtKB">
        <authorList>
            <consortium name="Ensembl"/>
        </authorList>
    </citation>
    <scope>IDENTIFICATION</scope>
</reference>
<dbReference type="SUPFAM" id="SSF102031">
    <property type="entry name" value="AXH domain"/>
    <property type="match status" value="1"/>
</dbReference>
<dbReference type="PANTHER" id="PTHR13392:SF14">
    <property type="entry name" value="ATAXIN-1-LIKE"/>
    <property type="match status" value="1"/>
</dbReference>
<dbReference type="GO" id="GO:0003723">
    <property type="term" value="F:RNA binding"/>
    <property type="evidence" value="ECO:0007669"/>
    <property type="project" value="InterPro"/>
</dbReference>
<dbReference type="InterPro" id="IPR003652">
    <property type="entry name" value="Ataxin_AXH_dom"/>
</dbReference>